<dbReference type="Proteomes" id="UP001149090">
    <property type="component" value="Unassembled WGS sequence"/>
</dbReference>
<protein>
    <submittedName>
        <fullName evidence="1">Ribonuclease mrp protein subunit snm1</fullName>
    </submittedName>
</protein>
<evidence type="ECO:0000313" key="1">
    <source>
        <dbReference type="EMBL" id="KAJ5068813.1"/>
    </source>
</evidence>
<dbReference type="PANTHER" id="PTHR14742">
    <property type="entry name" value="RIBONUCLEASE P SUBUNIT P21"/>
    <property type="match status" value="1"/>
</dbReference>
<dbReference type="AlphaFoldDB" id="A0A9Q0LC17"/>
<gene>
    <name evidence="1" type="ORF">M0811_12234</name>
</gene>
<dbReference type="Pfam" id="PF04032">
    <property type="entry name" value="Rpr2"/>
    <property type="match status" value="1"/>
</dbReference>
<reference evidence="1" key="1">
    <citation type="submission" date="2022-10" db="EMBL/GenBank/DDBJ databases">
        <title>Novel sulphate-reducing endosymbionts in the free-living metamonad Anaeramoeba.</title>
        <authorList>
            <person name="Jerlstrom-Hultqvist J."/>
            <person name="Cepicka I."/>
            <person name="Gallot-Lavallee L."/>
            <person name="Salas-Leiva D."/>
            <person name="Curtis B.A."/>
            <person name="Zahonova K."/>
            <person name="Pipaliya S."/>
            <person name="Dacks J."/>
            <person name="Roger A.J."/>
        </authorList>
    </citation>
    <scope>NUCLEOTIDE SEQUENCE</scope>
    <source>
        <strain evidence="1">BMAN</strain>
    </source>
</reference>
<dbReference type="InterPro" id="IPR007175">
    <property type="entry name" value="Rpr2/Snm1/Rpp21"/>
</dbReference>
<proteinExistence type="predicted"/>
<dbReference type="GO" id="GO:0005655">
    <property type="term" value="C:nucleolar ribonuclease P complex"/>
    <property type="evidence" value="ECO:0007669"/>
    <property type="project" value="TreeGrafter"/>
</dbReference>
<sequence>MLNCSFLLDLAKKSIEIDESMSRWYIQEFREKSQIENIQIPFEIQTLYCNFCNSIFIPGYNCSKSLIPNKKLTENILKNAHFIAQEESFQNQNFKSKIKSKIKSKNKVVFHCKICNNFTVIGASKSSQFHQEKILKNQKKQNSKMKRRKKVSINQAVLKRKKNLLSQKKKKISQIIQKSQTNPSKKKSTIKDFLFDV</sequence>
<keyword evidence="2" id="KW-1185">Reference proteome</keyword>
<dbReference type="GO" id="GO:0008033">
    <property type="term" value="P:tRNA processing"/>
    <property type="evidence" value="ECO:0007669"/>
    <property type="project" value="TreeGrafter"/>
</dbReference>
<comment type="caution">
    <text evidence="1">The sequence shown here is derived from an EMBL/GenBank/DDBJ whole genome shotgun (WGS) entry which is preliminary data.</text>
</comment>
<evidence type="ECO:0000313" key="2">
    <source>
        <dbReference type="Proteomes" id="UP001149090"/>
    </source>
</evidence>
<dbReference type="EMBL" id="JAPDFW010000113">
    <property type="protein sequence ID" value="KAJ5068813.1"/>
    <property type="molecule type" value="Genomic_DNA"/>
</dbReference>
<accession>A0A9Q0LC17</accession>
<dbReference type="PANTHER" id="PTHR14742:SF4">
    <property type="entry name" value="DDE TNP4 DOMAIN-CONTAINING PROTEIN"/>
    <property type="match status" value="1"/>
</dbReference>
<organism evidence="1 2">
    <name type="scientific">Anaeramoeba ignava</name>
    <name type="common">Anaerobic marine amoeba</name>
    <dbReference type="NCBI Taxonomy" id="1746090"/>
    <lineage>
        <taxon>Eukaryota</taxon>
        <taxon>Metamonada</taxon>
        <taxon>Anaeramoebidae</taxon>
        <taxon>Anaeramoeba</taxon>
    </lineage>
</organism>
<name>A0A9Q0LC17_ANAIG</name>